<dbReference type="PANTHER" id="PTHR14905:SF7">
    <property type="entry name" value="VON WILLEBRAND FACTOR A DOMAIN-CONTAINING PROTEIN 7"/>
    <property type="match status" value="1"/>
</dbReference>
<evidence type="ECO:0000313" key="4">
    <source>
        <dbReference type="Proteomes" id="UP000799772"/>
    </source>
</evidence>
<dbReference type="Pfam" id="PF07217">
    <property type="entry name" value="Het-C"/>
    <property type="match status" value="1"/>
</dbReference>
<feature type="region of interest" description="Disordered" evidence="1">
    <location>
        <begin position="626"/>
        <end position="665"/>
    </location>
</feature>
<protein>
    <submittedName>
        <fullName evidence="3">Heterokaryon incompatibility Het-C</fullName>
    </submittedName>
</protein>
<keyword evidence="4" id="KW-1185">Reference proteome</keyword>
<feature type="compositionally biased region" description="Gly residues" evidence="1">
    <location>
        <begin position="630"/>
        <end position="649"/>
    </location>
</feature>
<organism evidence="3 4">
    <name type="scientific">Rhizodiscina lignyota</name>
    <dbReference type="NCBI Taxonomy" id="1504668"/>
    <lineage>
        <taxon>Eukaryota</taxon>
        <taxon>Fungi</taxon>
        <taxon>Dikarya</taxon>
        <taxon>Ascomycota</taxon>
        <taxon>Pezizomycotina</taxon>
        <taxon>Dothideomycetes</taxon>
        <taxon>Pleosporomycetidae</taxon>
        <taxon>Aulographales</taxon>
        <taxon>Rhizodiscinaceae</taxon>
        <taxon>Rhizodiscina</taxon>
    </lineage>
</organism>
<evidence type="ECO:0000256" key="2">
    <source>
        <dbReference type="SAM" id="SignalP"/>
    </source>
</evidence>
<gene>
    <name evidence="3" type="ORF">NA57DRAFT_68559</name>
</gene>
<dbReference type="AlphaFoldDB" id="A0A9P4I3U7"/>
<dbReference type="InterPro" id="IPR010816">
    <property type="entry name" value="Het-C"/>
</dbReference>
<dbReference type="OrthoDB" id="2506204at2759"/>
<dbReference type="EMBL" id="ML978134">
    <property type="protein sequence ID" value="KAF2094475.1"/>
    <property type="molecule type" value="Genomic_DNA"/>
</dbReference>
<feature type="chain" id="PRO_5040339389" evidence="2">
    <location>
        <begin position="26"/>
        <end position="785"/>
    </location>
</feature>
<reference evidence="3" key="1">
    <citation type="journal article" date="2020" name="Stud. Mycol.">
        <title>101 Dothideomycetes genomes: a test case for predicting lifestyles and emergence of pathogens.</title>
        <authorList>
            <person name="Haridas S."/>
            <person name="Albert R."/>
            <person name="Binder M."/>
            <person name="Bloem J."/>
            <person name="Labutti K."/>
            <person name="Salamov A."/>
            <person name="Andreopoulos B."/>
            <person name="Baker S."/>
            <person name="Barry K."/>
            <person name="Bills G."/>
            <person name="Bluhm B."/>
            <person name="Cannon C."/>
            <person name="Castanera R."/>
            <person name="Culley D."/>
            <person name="Daum C."/>
            <person name="Ezra D."/>
            <person name="Gonzalez J."/>
            <person name="Henrissat B."/>
            <person name="Kuo A."/>
            <person name="Liang C."/>
            <person name="Lipzen A."/>
            <person name="Lutzoni F."/>
            <person name="Magnuson J."/>
            <person name="Mondo S."/>
            <person name="Nolan M."/>
            <person name="Ohm R."/>
            <person name="Pangilinan J."/>
            <person name="Park H.-J."/>
            <person name="Ramirez L."/>
            <person name="Alfaro M."/>
            <person name="Sun H."/>
            <person name="Tritt A."/>
            <person name="Yoshinaga Y."/>
            <person name="Zwiers L.-H."/>
            <person name="Turgeon B."/>
            <person name="Goodwin S."/>
            <person name="Spatafora J."/>
            <person name="Crous P."/>
            <person name="Grigoriev I."/>
        </authorList>
    </citation>
    <scope>NUCLEOTIDE SEQUENCE</scope>
    <source>
        <strain evidence="3">CBS 133067</strain>
    </source>
</reference>
<name>A0A9P4I3U7_9PEZI</name>
<evidence type="ECO:0000256" key="1">
    <source>
        <dbReference type="SAM" id="MobiDB-lite"/>
    </source>
</evidence>
<accession>A0A9P4I3U7</accession>
<comment type="caution">
    <text evidence="3">The sequence shown here is derived from an EMBL/GenBank/DDBJ whole genome shotgun (WGS) entry which is preliminary data.</text>
</comment>
<feature type="compositionally biased region" description="Low complexity" evidence="1">
    <location>
        <begin position="740"/>
        <end position="766"/>
    </location>
</feature>
<dbReference type="InterPro" id="IPR052577">
    <property type="entry name" value="VWA7"/>
</dbReference>
<keyword evidence="2" id="KW-0732">Signal</keyword>
<evidence type="ECO:0000313" key="3">
    <source>
        <dbReference type="EMBL" id="KAF2094475.1"/>
    </source>
</evidence>
<feature type="signal peptide" evidence="2">
    <location>
        <begin position="1"/>
        <end position="25"/>
    </location>
</feature>
<feature type="region of interest" description="Disordered" evidence="1">
    <location>
        <begin position="696"/>
        <end position="785"/>
    </location>
</feature>
<sequence>MASRFTYILLVGLLVLALLPSPTAAFGAGNIASISKVEGQNFRHGDIEDFLKTVAFLRGKKWTSMMIKRVYFGNWLRDYSQAVDVGTLKGVQAETIRILVWILAFMSFGYATEEFEVTADRLGVYRPEEHIDNPKDYADNVDARQYDQRLRGPVMPEELAIDPYTGMKNYISNEQGGWATSSGYIKYSFQRSIHFGRVYTSGSSSGRDEDLCEAMRCLGQGLHCLEDFGAHTNYTELALRELGFSNVFPHTGTNTMMNIQGKHVFPLVTGTFGGVDFLHSVLGEATDHFTQSEVSQSEVDNLNVALGNASAAADNKKSIGGETNCDALTSVLSKVPGAGGLCQEAQSLQAMSDQQAAMNYNTQRDGSGGGVDPYSATRTDATQQAPAFAGPPGSVGGPPAPGIPGMNPNLDPTTIVPKIYPILAFRDKVVRAISAVISKIPGLESLVEQISERLSVFVFSLLAPFVRPLIAAASNSLKTGSSTVVNASAKAQYGPWDDPNCTDPTHSLLSKDHFSNILNEPAGKVAASILQYTAPRVIYAWQNPDIPVDQVLNDVARIFHHPALRDMNNECHRNMFQVVERWVHERKSGSTDLNVILSSESVKAGKNHIGANIQESLEPGMAFIQQAQQQGGGQHTMAGGLLGHGGGSSGNPLASLLGGGSHGSSSNPLSFFSGGNKNSSSPFNFLSTKRDIDDFAEGGAAPYDPSGGLAPGQQYDQSYSGAQPYTGHTPQPYQYGQPEGYAQAAPQQDQYAYQGGYQQGYQQQPQEGDFGNWNPNATGPYGRGY</sequence>
<feature type="compositionally biased region" description="Polar residues" evidence="1">
    <location>
        <begin position="714"/>
        <end position="734"/>
    </location>
</feature>
<dbReference type="Proteomes" id="UP000799772">
    <property type="component" value="Unassembled WGS sequence"/>
</dbReference>
<dbReference type="PANTHER" id="PTHR14905">
    <property type="entry name" value="NG37"/>
    <property type="match status" value="1"/>
</dbReference>
<proteinExistence type="predicted"/>